<name>A0A7W9YHJ5_9ACTN</name>
<accession>A0A7W9YHJ5</accession>
<evidence type="ECO:0000313" key="2">
    <source>
        <dbReference type="Proteomes" id="UP000546642"/>
    </source>
</evidence>
<sequence>MTVHRYEHQGGPVYVVACHRCGAVHYPSELPRLASDARAAARAEGWYASHRTQERRPDLCPGCR</sequence>
<organism evidence="1 2">
    <name type="scientific">Nocardiopsis mwathae</name>
    <dbReference type="NCBI Taxonomy" id="1472723"/>
    <lineage>
        <taxon>Bacteria</taxon>
        <taxon>Bacillati</taxon>
        <taxon>Actinomycetota</taxon>
        <taxon>Actinomycetes</taxon>
        <taxon>Streptosporangiales</taxon>
        <taxon>Nocardiopsidaceae</taxon>
        <taxon>Nocardiopsis</taxon>
    </lineage>
</organism>
<evidence type="ECO:0000313" key="1">
    <source>
        <dbReference type="EMBL" id="MBB6172243.1"/>
    </source>
</evidence>
<comment type="caution">
    <text evidence="1">The sequence shown here is derived from an EMBL/GenBank/DDBJ whole genome shotgun (WGS) entry which is preliminary data.</text>
</comment>
<protein>
    <submittedName>
        <fullName evidence="1">Uncharacterized protein</fullName>
    </submittedName>
</protein>
<keyword evidence="2" id="KW-1185">Reference proteome</keyword>
<gene>
    <name evidence="1" type="ORF">HNR23_002303</name>
</gene>
<dbReference type="AlphaFoldDB" id="A0A7W9YHJ5"/>
<reference evidence="1 2" key="1">
    <citation type="submission" date="2020-08" db="EMBL/GenBank/DDBJ databases">
        <title>Sequencing the genomes of 1000 actinobacteria strains.</title>
        <authorList>
            <person name="Klenk H.-P."/>
        </authorList>
    </citation>
    <scope>NUCLEOTIDE SEQUENCE [LARGE SCALE GENOMIC DNA]</scope>
    <source>
        <strain evidence="1 2">DSM 46659</strain>
    </source>
</reference>
<proteinExistence type="predicted"/>
<dbReference type="EMBL" id="JACHDS010000001">
    <property type="protein sequence ID" value="MBB6172243.1"/>
    <property type="molecule type" value="Genomic_DNA"/>
</dbReference>
<dbReference type="Proteomes" id="UP000546642">
    <property type="component" value="Unassembled WGS sequence"/>
</dbReference>